<evidence type="ECO:0000259" key="1">
    <source>
        <dbReference type="PROSITE" id="PS50846"/>
    </source>
</evidence>
<evidence type="ECO:0000313" key="3">
    <source>
        <dbReference type="Proteomes" id="UP001580928"/>
    </source>
</evidence>
<dbReference type="EMBL" id="JBBVGT010000002">
    <property type="protein sequence ID" value="MFB5946355.1"/>
    <property type="molecule type" value="Genomic_DNA"/>
</dbReference>
<dbReference type="Proteomes" id="UP001580928">
    <property type="component" value="Unassembled WGS sequence"/>
</dbReference>
<organism evidence="2 3">
    <name type="scientific">Albibacterium profundi</name>
    <dbReference type="NCBI Taxonomy" id="3134906"/>
    <lineage>
        <taxon>Bacteria</taxon>
        <taxon>Pseudomonadati</taxon>
        <taxon>Bacteroidota</taxon>
        <taxon>Sphingobacteriia</taxon>
        <taxon>Sphingobacteriales</taxon>
        <taxon>Sphingobacteriaceae</taxon>
        <taxon>Albibacterium</taxon>
    </lineage>
</organism>
<evidence type="ECO:0000313" key="2">
    <source>
        <dbReference type="EMBL" id="MFB5946355.1"/>
    </source>
</evidence>
<dbReference type="PROSITE" id="PS50846">
    <property type="entry name" value="HMA_2"/>
    <property type="match status" value="1"/>
</dbReference>
<feature type="domain" description="HMA" evidence="1">
    <location>
        <begin position="3"/>
        <end position="69"/>
    </location>
</feature>
<reference evidence="2 3" key="1">
    <citation type="submission" date="2024-04" db="EMBL/GenBank/DDBJ databases">
        <title>Albibacterium profundi sp. nov., isolated from sediment of the Challenger Deep of Mariana Trench.</title>
        <authorList>
            <person name="Wang Y."/>
        </authorList>
    </citation>
    <scope>NUCLEOTIDE SEQUENCE [LARGE SCALE GENOMIC DNA]</scope>
    <source>
        <strain evidence="2 3">RHL897</strain>
    </source>
</reference>
<comment type="caution">
    <text evidence="2">The sequence shown here is derived from an EMBL/GenBank/DDBJ whole genome shotgun (WGS) entry which is preliminary data.</text>
</comment>
<name>A0ABV5CI93_9SPHI</name>
<accession>A0ABV5CI93</accession>
<dbReference type="CDD" id="cd00371">
    <property type="entry name" value="HMA"/>
    <property type="match status" value="1"/>
</dbReference>
<gene>
    <name evidence="2" type="ORF">WKR92_10980</name>
</gene>
<dbReference type="SUPFAM" id="SSF55008">
    <property type="entry name" value="HMA, heavy metal-associated domain"/>
    <property type="match status" value="1"/>
</dbReference>
<dbReference type="InterPro" id="IPR006121">
    <property type="entry name" value="HMA_dom"/>
</dbReference>
<dbReference type="InterPro" id="IPR036163">
    <property type="entry name" value="HMA_dom_sf"/>
</dbReference>
<protein>
    <submittedName>
        <fullName evidence="2">Heavy-metal-associated domain-containing protein</fullName>
    </submittedName>
</protein>
<sequence length="73" mass="8028">MENRELKFKTNINCGGCIASVKPHLDKANEISHWKVDTGSKDKVLTVTSDGATEQQVIDIVEQAGFKIEPINS</sequence>
<keyword evidence="3" id="KW-1185">Reference proteome</keyword>
<dbReference type="Gene3D" id="3.30.70.100">
    <property type="match status" value="1"/>
</dbReference>
<dbReference type="RefSeq" id="WP_118194344.1">
    <property type="nucleotide sequence ID" value="NZ_JBBVGT010000002.1"/>
</dbReference>
<proteinExistence type="predicted"/>